<protein>
    <submittedName>
        <fullName evidence="1">Dodecin family protein</fullName>
    </submittedName>
</protein>
<dbReference type="EMBL" id="CP151632">
    <property type="protein sequence ID" value="WZO34494.1"/>
    <property type="molecule type" value="Genomic_DNA"/>
</dbReference>
<accession>A0AAU6SC52</accession>
<name>A0AAU6SC52_9MICO</name>
<dbReference type="InterPro" id="IPR036694">
    <property type="entry name" value="Dodecin-like_sf"/>
</dbReference>
<dbReference type="RefSeq" id="WP_349425378.1">
    <property type="nucleotide sequence ID" value="NZ_CP151632.1"/>
</dbReference>
<reference evidence="1" key="1">
    <citation type="submission" date="2024-04" db="EMBL/GenBank/DDBJ databases">
        <authorList>
            <person name="Roder T."/>
            <person name="Oberhansli S."/>
            <person name="Kreuzer M."/>
        </authorList>
    </citation>
    <scope>NUCLEOTIDE SEQUENCE</scope>
    <source>
        <strain evidence="1">LWS13-1.2</strain>
    </source>
</reference>
<dbReference type="InterPro" id="IPR009923">
    <property type="entry name" value="Dodecin"/>
</dbReference>
<dbReference type="SUPFAM" id="SSF89807">
    <property type="entry name" value="Dodecin-like"/>
    <property type="match status" value="1"/>
</dbReference>
<dbReference type="Gene3D" id="3.30.1660.10">
    <property type="entry name" value="Flavin-binding protein dodecin"/>
    <property type="match status" value="1"/>
</dbReference>
<dbReference type="Pfam" id="PF07311">
    <property type="entry name" value="Dodecin"/>
    <property type="match status" value="1"/>
</dbReference>
<dbReference type="PANTHER" id="PTHR39324:SF1">
    <property type="entry name" value="CALCIUM DODECIN"/>
    <property type="match status" value="1"/>
</dbReference>
<evidence type="ECO:0000313" key="1">
    <source>
        <dbReference type="EMBL" id="WZO34494.1"/>
    </source>
</evidence>
<dbReference type="AlphaFoldDB" id="A0AAU6SC52"/>
<sequence>MSVYRVIDVIGTSASSWEEAAREAITTAAGSLHDLRVAEVTKQDIVVGDDGTLLFRSRVQLSFKYAPE</sequence>
<dbReference type="PANTHER" id="PTHR39324">
    <property type="entry name" value="CALCIUM DODECIN"/>
    <property type="match status" value="1"/>
</dbReference>
<proteinExistence type="predicted"/>
<gene>
    <name evidence="1" type="ORF">MRBLWS13_002155</name>
</gene>
<organism evidence="1">
    <name type="scientific">Microbacterium sp. LWS13-1.2</name>
    <dbReference type="NCBI Taxonomy" id="3135264"/>
    <lineage>
        <taxon>Bacteria</taxon>
        <taxon>Bacillati</taxon>
        <taxon>Actinomycetota</taxon>
        <taxon>Actinomycetes</taxon>
        <taxon>Micrococcales</taxon>
        <taxon>Microbacteriaceae</taxon>
        <taxon>Microbacterium</taxon>
    </lineage>
</organism>
<dbReference type="InterPro" id="IPR025543">
    <property type="entry name" value="Dodecin-like"/>
</dbReference>